<dbReference type="PROSITE" id="PS00928">
    <property type="entry name" value="TREHALASE_2"/>
    <property type="match status" value="1"/>
</dbReference>
<dbReference type="InterPro" id="IPR001661">
    <property type="entry name" value="Glyco_hydro_37"/>
</dbReference>
<dbReference type="OrthoDB" id="9759959at2"/>
<dbReference type="Proteomes" id="UP000317550">
    <property type="component" value="Chromosome"/>
</dbReference>
<keyword evidence="3" id="KW-0732">Signal</keyword>
<dbReference type="PRINTS" id="PR00744">
    <property type="entry name" value="GLHYDRLASE37"/>
</dbReference>
<evidence type="ECO:0000256" key="2">
    <source>
        <dbReference type="ARBA" id="ARBA00023295"/>
    </source>
</evidence>
<dbReference type="GO" id="GO:0005993">
    <property type="term" value="P:trehalose catabolic process"/>
    <property type="evidence" value="ECO:0007669"/>
    <property type="project" value="TreeGrafter"/>
</dbReference>
<keyword evidence="2" id="KW-0326">Glycosidase</keyword>
<dbReference type="SUPFAM" id="SSF48208">
    <property type="entry name" value="Six-hairpin glycosidases"/>
    <property type="match status" value="1"/>
</dbReference>
<feature type="chain" id="PRO_5021745806" evidence="3">
    <location>
        <begin position="26"/>
        <end position="490"/>
    </location>
</feature>
<feature type="signal peptide" evidence="3">
    <location>
        <begin position="1"/>
        <end position="25"/>
    </location>
</feature>
<dbReference type="EMBL" id="CP041730">
    <property type="protein sequence ID" value="QDQ28973.1"/>
    <property type="molecule type" value="Genomic_DNA"/>
</dbReference>
<reference evidence="5" key="1">
    <citation type="submission" date="2019-07" db="EMBL/GenBank/DDBJ databases">
        <title>Chitinimonas sp. nov., isolated from Ny-Alesund, arctica soil.</title>
        <authorList>
            <person name="Xu Q."/>
            <person name="Peng F."/>
        </authorList>
    </citation>
    <scope>NUCLEOTIDE SEQUENCE [LARGE SCALE GENOMIC DNA]</scope>
    <source>
        <strain evidence="5">R3-44</strain>
    </source>
</reference>
<proteinExistence type="predicted"/>
<accession>A0A516SLG1</accession>
<organism evidence="4 5">
    <name type="scientific">Chitinimonas arctica</name>
    <dbReference type="NCBI Taxonomy" id="2594795"/>
    <lineage>
        <taxon>Bacteria</taxon>
        <taxon>Pseudomonadati</taxon>
        <taxon>Pseudomonadota</taxon>
        <taxon>Betaproteobacteria</taxon>
        <taxon>Neisseriales</taxon>
        <taxon>Chitinibacteraceae</taxon>
        <taxon>Chitinimonas</taxon>
    </lineage>
</organism>
<evidence type="ECO:0000256" key="3">
    <source>
        <dbReference type="SAM" id="SignalP"/>
    </source>
</evidence>
<dbReference type="PANTHER" id="PTHR23403">
    <property type="entry name" value="TREHALASE"/>
    <property type="match status" value="1"/>
</dbReference>
<gene>
    <name evidence="4" type="ORF">FNU76_22950</name>
</gene>
<protein>
    <submittedName>
        <fullName evidence="4">Alpha,alpha-trehalase</fullName>
    </submittedName>
</protein>
<dbReference type="InterPro" id="IPR012341">
    <property type="entry name" value="6hp_glycosidase-like_sf"/>
</dbReference>
<dbReference type="KEGG" id="cari:FNU76_22950"/>
<keyword evidence="5" id="KW-1185">Reference proteome</keyword>
<evidence type="ECO:0000313" key="4">
    <source>
        <dbReference type="EMBL" id="QDQ28973.1"/>
    </source>
</evidence>
<dbReference type="Pfam" id="PF01204">
    <property type="entry name" value="Trehalase"/>
    <property type="match status" value="1"/>
</dbReference>
<evidence type="ECO:0000256" key="1">
    <source>
        <dbReference type="ARBA" id="ARBA00022801"/>
    </source>
</evidence>
<sequence length="490" mass="55661">MPMSLVTLRHLWPLALLSVSHSAVAQSVAAKCADPVTPMPPSVLYGMLYHDVELSGLYPDSKAFADMVAIRPPQQIAEEYANRKNTADFELKEFIETHFTPSARQSNHYVPVAKQGITAHIDTLWQFLRRDPGVNTHPCSSLLPLFYPYLVAGGRFDEIYYWDSYFIMLGLVRSDRRDLMKDGLRNIADLIDRYGHVPNGNRSYYLSRSQPPLFAQMVQLAAVYEGDRVYLQYLPALNREYAYWMDGQGLIAPGATWRHLVRLSKGTWLNRHWDDLATPRDESYREDLITAQEAPRRKQEDMWRNLRAAAETGWDFSSRWFADGKTLATIEVVSLIPVDLNCLLADHERTLARAYRLQGDFKQMANFERRAAVRIRAIRRLLWDRQLGAYGDYNFISKRLTHRLSAATVYPLYFGIATKAQARAIASTLRARLLRPGGLATTTVCTGQQWDEPNGWAPLQYLAVMGLAVSGSRPPRGTHFALHSPIAVGL</sequence>
<dbReference type="AlphaFoldDB" id="A0A516SLG1"/>
<evidence type="ECO:0000313" key="5">
    <source>
        <dbReference type="Proteomes" id="UP000317550"/>
    </source>
</evidence>
<dbReference type="InterPro" id="IPR018232">
    <property type="entry name" value="Glyco_hydro_37_CS"/>
</dbReference>
<dbReference type="PANTHER" id="PTHR23403:SF1">
    <property type="entry name" value="TREHALASE"/>
    <property type="match status" value="1"/>
</dbReference>
<dbReference type="GO" id="GO:0004555">
    <property type="term" value="F:alpha,alpha-trehalase activity"/>
    <property type="evidence" value="ECO:0007669"/>
    <property type="project" value="InterPro"/>
</dbReference>
<dbReference type="InterPro" id="IPR008928">
    <property type="entry name" value="6-hairpin_glycosidase_sf"/>
</dbReference>
<dbReference type="Gene3D" id="1.50.10.10">
    <property type="match status" value="1"/>
</dbReference>
<name>A0A516SLG1_9NEIS</name>
<keyword evidence="1" id="KW-0378">Hydrolase</keyword>